<dbReference type="InterPro" id="IPR043131">
    <property type="entry name" value="BCAT-like_N"/>
</dbReference>
<dbReference type="NCBIfam" id="NF006734">
    <property type="entry name" value="PRK09266.1"/>
    <property type="match status" value="1"/>
</dbReference>
<dbReference type="Pfam" id="PF01063">
    <property type="entry name" value="Aminotran_4"/>
    <property type="match status" value="1"/>
</dbReference>
<dbReference type="SUPFAM" id="SSF56752">
    <property type="entry name" value="D-aminoacid aminotransferase-like PLP-dependent enzymes"/>
    <property type="match status" value="1"/>
</dbReference>
<accession>A0A1V0TMP2</accession>
<organism evidence="1 2">
    <name type="scientific">Streptomyces gilvosporeus</name>
    <dbReference type="NCBI Taxonomy" id="553510"/>
    <lineage>
        <taxon>Bacteria</taxon>
        <taxon>Bacillati</taxon>
        <taxon>Actinomycetota</taxon>
        <taxon>Actinomycetes</taxon>
        <taxon>Kitasatosporales</taxon>
        <taxon>Streptomycetaceae</taxon>
        <taxon>Streptomyces</taxon>
    </lineage>
</organism>
<reference evidence="1 2" key="1">
    <citation type="submission" date="2017-04" db="EMBL/GenBank/DDBJ databases">
        <title>Complete Genome Sequence of Streptomyces gilvosporeus F607, a Capable Producer of Natamycin.</title>
        <authorList>
            <person name="Zong G."/>
            <person name="Zhong C."/>
            <person name="Fu J."/>
            <person name="Qin R."/>
            <person name="Cao G."/>
        </authorList>
    </citation>
    <scope>NUCLEOTIDE SEQUENCE [LARGE SCALE GENOMIC DNA]</scope>
    <source>
        <strain evidence="1 2">F607</strain>
    </source>
</reference>
<dbReference type="Gene3D" id="3.30.470.10">
    <property type="match status" value="1"/>
</dbReference>
<dbReference type="InterPro" id="IPR043132">
    <property type="entry name" value="BCAT-like_C"/>
</dbReference>
<proteinExistence type="predicted"/>
<dbReference type="EMBL" id="CP020569">
    <property type="protein sequence ID" value="ARF53922.1"/>
    <property type="molecule type" value="Genomic_DNA"/>
</dbReference>
<dbReference type="Proteomes" id="UP000192726">
    <property type="component" value="Chromosome"/>
</dbReference>
<dbReference type="STRING" id="553510.B1H19_06760"/>
<protein>
    <submittedName>
        <fullName evidence="1">Aminotransferase</fullName>
    </submittedName>
</protein>
<dbReference type="GO" id="GO:0008483">
    <property type="term" value="F:transaminase activity"/>
    <property type="evidence" value="ECO:0007669"/>
    <property type="project" value="UniProtKB-KW"/>
</dbReference>
<dbReference type="RefSeq" id="WP_083103709.1">
    <property type="nucleotide sequence ID" value="NZ_CP020569.1"/>
</dbReference>
<keyword evidence="1" id="KW-0032">Aminotransferase</keyword>
<dbReference type="InterPro" id="IPR036038">
    <property type="entry name" value="Aminotransferase-like"/>
</dbReference>
<dbReference type="InterPro" id="IPR001544">
    <property type="entry name" value="Aminotrans_IV"/>
</dbReference>
<keyword evidence="1" id="KW-0808">Transferase</keyword>
<dbReference type="Gene3D" id="3.20.10.10">
    <property type="entry name" value="D-amino Acid Aminotransferase, subunit A, domain 2"/>
    <property type="match status" value="1"/>
</dbReference>
<name>A0A1V0TMP2_9ACTN</name>
<evidence type="ECO:0000313" key="2">
    <source>
        <dbReference type="Proteomes" id="UP000192726"/>
    </source>
</evidence>
<gene>
    <name evidence="1" type="ORF">B1H19_06760</name>
</gene>
<dbReference type="OrthoDB" id="8912228at2"/>
<dbReference type="KEGG" id="sgv:B1H19_06760"/>
<keyword evidence="2" id="KW-1185">Reference proteome</keyword>
<sequence length="259" mass="28254">MDHLDGAPLSLADLKALALTNFGHFTSLRVDDGRTKGLPLHLDRLVHDCRTVFDAELDRARIREAIRQAASGQTGSYVVRVTVFDPQLGVASPGADAQPHLLATCRPVPRSCPPLRVATRAYQRDLPEVKHVGLFGQLAVRRAAQRAGFDDALFTEPGTGAFSEGGTWNVGFIDDRDRVIWPQARVLPGVTMRLLQDVHPSGTRPVTPADLPTLRTAFATNTAIGVRPLSAIDDQPLDPDHPVLAELRRRYEDIPSDAV</sequence>
<evidence type="ECO:0000313" key="1">
    <source>
        <dbReference type="EMBL" id="ARF53922.1"/>
    </source>
</evidence>
<dbReference type="AlphaFoldDB" id="A0A1V0TMP2"/>